<dbReference type="SUPFAM" id="SSF55729">
    <property type="entry name" value="Acyl-CoA N-acyltransferases (Nat)"/>
    <property type="match status" value="1"/>
</dbReference>
<dbReference type="EMBL" id="WTYA01000005">
    <property type="protein sequence ID" value="MXP28810.1"/>
    <property type="molecule type" value="Genomic_DNA"/>
</dbReference>
<dbReference type="PROSITE" id="PS51186">
    <property type="entry name" value="GNAT"/>
    <property type="match status" value="1"/>
</dbReference>
<dbReference type="Proteomes" id="UP000439780">
    <property type="component" value="Unassembled WGS sequence"/>
</dbReference>
<dbReference type="OrthoDB" id="9804026at2"/>
<organism evidence="2 3">
    <name type="scientific">Qipengyuania algicida</name>
    <dbReference type="NCBI Taxonomy" id="1836209"/>
    <lineage>
        <taxon>Bacteria</taxon>
        <taxon>Pseudomonadati</taxon>
        <taxon>Pseudomonadota</taxon>
        <taxon>Alphaproteobacteria</taxon>
        <taxon>Sphingomonadales</taxon>
        <taxon>Erythrobacteraceae</taxon>
        <taxon>Qipengyuania</taxon>
    </lineage>
</organism>
<dbReference type="InterPro" id="IPR016181">
    <property type="entry name" value="Acyl_CoA_acyltransferase"/>
</dbReference>
<protein>
    <submittedName>
        <fullName evidence="2">GNAT family N-acetyltransferase</fullName>
    </submittedName>
</protein>
<dbReference type="PANTHER" id="PTHR43617:SF20">
    <property type="entry name" value="N-ALPHA-ACETYLTRANSFERASE RIMI"/>
    <property type="match status" value="1"/>
</dbReference>
<dbReference type="InterPro" id="IPR050276">
    <property type="entry name" value="MshD_Acetyltransferase"/>
</dbReference>
<comment type="caution">
    <text evidence="2">The sequence shown here is derived from an EMBL/GenBank/DDBJ whole genome shotgun (WGS) entry which is preliminary data.</text>
</comment>
<accession>A0A845AEZ2</accession>
<dbReference type="PANTHER" id="PTHR43617">
    <property type="entry name" value="L-AMINO ACID N-ACETYLTRANSFERASE"/>
    <property type="match status" value="1"/>
</dbReference>
<evidence type="ECO:0000313" key="3">
    <source>
        <dbReference type="Proteomes" id="UP000439780"/>
    </source>
</evidence>
<sequence>MGDDRLLDELMAVMDEAFDPHWREAWSRRQIAESLELPNTFAVLYDHRGNPLPVASRASGFIFSRHVAGEEELLLIAVRPELRGRGIGRKMIVHFAEQAGRRGAERIFLEMRSNNEAGSLYARCGFVPIGKRPDYYRTLSGETIDAITFALRLND</sequence>
<dbReference type="Pfam" id="PF13508">
    <property type="entry name" value="Acetyltransf_7"/>
    <property type="match status" value="1"/>
</dbReference>
<proteinExistence type="predicted"/>
<reference evidence="2 3" key="1">
    <citation type="submission" date="2019-12" db="EMBL/GenBank/DDBJ databases">
        <title>Genomic-based taxomic classification of the family Erythrobacteraceae.</title>
        <authorList>
            <person name="Xu L."/>
        </authorList>
    </citation>
    <scope>NUCLEOTIDE SEQUENCE [LARGE SCALE GENOMIC DNA]</scope>
    <source>
        <strain evidence="2 3">KEMB 9005-328</strain>
    </source>
</reference>
<keyword evidence="3" id="KW-1185">Reference proteome</keyword>
<evidence type="ECO:0000259" key="1">
    <source>
        <dbReference type="PROSITE" id="PS51186"/>
    </source>
</evidence>
<dbReference type="GO" id="GO:0008999">
    <property type="term" value="F:protein-N-terminal-alanine acetyltransferase activity"/>
    <property type="evidence" value="ECO:0007669"/>
    <property type="project" value="TreeGrafter"/>
</dbReference>
<dbReference type="Gene3D" id="3.40.630.30">
    <property type="match status" value="1"/>
</dbReference>
<keyword evidence="2" id="KW-0808">Transferase</keyword>
<dbReference type="AlphaFoldDB" id="A0A845AEZ2"/>
<gene>
    <name evidence="2" type="ORF">GRI58_08245</name>
</gene>
<dbReference type="InterPro" id="IPR000182">
    <property type="entry name" value="GNAT_dom"/>
</dbReference>
<dbReference type="CDD" id="cd04301">
    <property type="entry name" value="NAT_SF"/>
    <property type="match status" value="1"/>
</dbReference>
<feature type="domain" description="N-acetyltransferase" evidence="1">
    <location>
        <begin position="1"/>
        <end position="154"/>
    </location>
</feature>
<evidence type="ECO:0000313" key="2">
    <source>
        <dbReference type="EMBL" id="MXP28810.1"/>
    </source>
</evidence>
<name>A0A845AEZ2_9SPHN</name>